<dbReference type="Proteomes" id="UP000762676">
    <property type="component" value="Unassembled WGS sequence"/>
</dbReference>
<dbReference type="EMBL" id="BMAT01013194">
    <property type="protein sequence ID" value="GFS07390.1"/>
    <property type="molecule type" value="Genomic_DNA"/>
</dbReference>
<dbReference type="PANTHER" id="PTHR46060:SF1">
    <property type="entry name" value="MARINER MOS1 TRANSPOSASE-LIKE PROTEIN"/>
    <property type="match status" value="1"/>
</dbReference>
<sequence length="101" mass="11844">MATVFWDAKCVILLDIFATGSMYQCIPYYSTLYHLRDAIRRKSSGLLGRRDALQYDNATPYSANLTEQWKQRYGWEILPHPDLHPDMRPSDFHLSGLLKRH</sequence>
<gene>
    <name evidence="1" type="ORF">ElyMa_006568700</name>
</gene>
<name>A0AAV4IBX2_9GAST</name>
<evidence type="ECO:0000313" key="1">
    <source>
        <dbReference type="EMBL" id="GFS07390.1"/>
    </source>
</evidence>
<organism evidence="1 2">
    <name type="scientific">Elysia marginata</name>
    <dbReference type="NCBI Taxonomy" id="1093978"/>
    <lineage>
        <taxon>Eukaryota</taxon>
        <taxon>Metazoa</taxon>
        <taxon>Spiralia</taxon>
        <taxon>Lophotrochozoa</taxon>
        <taxon>Mollusca</taxon>
        <taxon>Gastropoda</taxon>
        <taxon>Heterobranchia</taxon>
        <taxon>Euthyneura</taxon>
        <taxon>Panpulmonata</taxon>
        <taxon>Sacoglossa</taxon>
        <taxon>Placobranchoidea</taxon>
        <taxon>Plakobranchidae</taxon>
        <taxon>Elysia</taxon>
    </lineage>
</organism>
<dbReference type="Gene3D" id="3.30.420.10">
    <property type="entry name" value="Ribonuclease H-like superfamily/Ribonuclease H"/>
    <property type="match status" value="1"/>
</dbReference>
<protein>
    <submittedName>
        <fullName evidence="1">Histone-lysine N-methyltransferase SETMAR</fullName>
    </submittedName>
</protein>
<proteinExistence type="predicted"/>
<evidence type="ECO:0000313" key="2">
    <source>
        <dbReference type="Proteomes" id="UP000762676"/>
    </source>
</evidence>
<dbReference type="AlphaFoldDB" id="A0AAV4IBX2"/>
<dbReference type="GO" id="GO:0003676">
    <property type="term" value="F:nucleic acid binding"/>
    <property type="evidence" value="ECO:0007669"/>
    <property type="project" value="InterPro"/>
</dbReference>
<accession>A0AAV4IBX2</accession>
<dbReference type="InterPro" id="IPR052709">
    <property type="entry name" value="Transposase-MT_Hybrid"/>
</dbReference>
<reference evidence="1 2" key="1">
    <citation type="journal article" date="2021" name="Elife">
        <title>Chloroplast acquisition without the gene transfer in kleptoplastic sea slugs, Plakobranchus ocellatus.</title>
        <authorList>
            <person name="Maeda T."/>
            <person name="Takahashi S."/>
            <person name="Yoshida T."/>
            <person name="Shimamura S."/>
            <person name="Takaki Y."/>
            <person name="Nagai Y."/>
            <person name="Toyoda A."/>
            <person name="Suzuki Y."/>
            <person name="Arimoto A."/>
            <person name="Ishii H."/>
            <person name="Satoh N."/>
            <person name="Nishiyama T."/>
            <person name="Hasebe M."/>
            <person name="Maruyama T."/>
            <person name="Minagawa J."/>
            <person name="Obokata J."/>
            <person name="Shigenobu S."/>
        </authorList>
    </citation>
    <scope>NUCLEOTIDE SEQUENCE [LARGE SCALE GENOMIC DNA]</scope>
</reference>
<dbReference type="InterPro" id="IPR036397">
    <property type="entry name" value="RNaseH_sf"/>
</dbReference>
<keyword evidence="2" id="KW-1185">Reference proteome</keyword>
<dbReference type="PANTHER" id="PTHR46060">
    <property type="entry name" value="MARINER MOS1 TRANSPOSASE-LIKE PROTEIN"/>
    <property type="match status" value="1"/>
</dbReference>
<comment type="caution">
    <text evidence="1">The sequence shown here is derived from an EMBL/GenBank/DDBJ whole genome shotgun (WGS) entry which is preliminary data.</text>
</comment>